<keyword evidence="3" id="KW-1185">Reference proteome</keyword>
<protein>
    <submittedName>
        <fullName evidence="2">FAD-dependent oxidoreductase</fullName>
    </submittedName>
</protein>
<evidence type="ECO:0000313" key="3">
    <source>
        <dbReference type="Proteomes" id="UP001249959"/>
    </source>
</evidence>
<reference evidence="2 3" key="1">
    <citation type="submission" date="2023-09" db="EMBL/GenBank/DDBJ databases">
        <title>Aquirufa genomes.</title>
        <authorList>
            <person name="Pitt A."/>
        </authorList>
    </citation>
    <scope>NUCLEOTIDE SEQUENCE [LARGE SCALE GENOMIC DNA]</scope>
    <source>
        <strain evidence="2 3">LEOWEIH-7C</strain>
    </source>
</reference>
<gene>
    <name evidence="2" type="ORF">PQG45_00135</name>
</gene>
<accession>A0ABU3TNN8</accession>
<dbReference type="Proteomes" id="UP001249959">
    <property type="component" value="Unassembled WGS sequence"/>
</dbReference>
<dbReference type="InterPro" id="IPR036188">
    <property type="entry name" value="FAD/NAD-bd_sf"/>
</dbReference>
<dbReference type="EMBL" id="JAVNWW010000001">
    <property type="protein sequence ID" value="MDU0807435.1"/>
    <property type="molecule type" value="Genomic_DNA"/>
</dbReference>
<sequence>MRYFILFLLLASTCFGQKVQSFDVIVYGANPSGLMTAYAAKAAGKKTLVIDAAVAWPYAQQGFGLKFELNPAQIQGLTREFFRKVGGKLGKFQAYEFEASMGYEVLQSYLADSKVIVWPSHQVISSLVEGNEVKQLTLQSEEGVKLVKAKSYIDCSYTGDMLLKTGYQPTKELEEDGMGGSTSRLVYGEPTWSNVQAPVLISGKGSDVANMLMGQTAAIKALESMARDIPVAKVTQEEIDRYYKYNPWMDGSRPDLIVDDAEAANMEIIGHWNKIKNQPGTFGPTFLQTNPLDDLGSRIRFTSKNPLKGDYQLYYYIPALRGGTTVINLEVYVSKVRHVATLRLAPNTSETWVPVGTYHFEDNTTGDVLVSQRGANGLLVADAVLWLPKNK</sequence>
<evidence type="ECO:0000259" key="1">
    <source>
        <dbReference type="Pfam" id="PF25275"/>
    </source>
</evidence>
<dbReference type="Pfam" id="PF12831">
    <property type="entry name" value="FAD_oxidored"/>
    <property type="match status" value="1"/>
</dbReference>
<comment type="caution">
    <text evidence="2">The sequence shown here is derived from an EMBL/GenBank/DDBJ whole genome shotgun (WGS) entry which is preliminary data.</text>
</comment>
<feature type="domain" description="Golvesin/Xly CBD-like" evidence="1">
    <location>
        <begin position="257"/>
        <end position="384"/>
    </location>
</feature>
<dbReference type="InterPro" id="IPR033803">
    <property type="entry name" value="CBD-like_Golvesin-Xly"/>
</dbReference>
<name>A0ABU3TNN8_9BACT</name>
<proteinExistence type="predicted"/>
<evidence type="ECO:0000313" key="2">
    <source>
        <dbReference type="EMBL" id="MDU0807435.1"/>
    </source>
</evidence>
<dbReference type="Pfam" id="PF25275">
    <property type="entry name" value="Golvesin_C"/>
    <property type="match status" value="1"/>
</dbReference>
<dbReference type="SUPFAM" id="SSF51905">
    <property type="entry name" value="FAD/NAD(P)-binding domain"/>
    <property type="match status" value="1"/>
</dbReference>
<dbReference type="RefSeq" id="WP_316070036.1">
    <property type="nucleotide sequence ID" value="NZ_JAVNWW010000001.1"/>
</dbReference>
<organism evidence="2 3">
    <name type="scientific">Aquirufa regiilacus</name>
    <dbReference type="NCBI Taxonomy" id="3024868"/>
    <lineage>
        <taxon>Bacteria</taxon>
        <taxon>Pseudomonadati</taxon>
        <taxon>Bacteroidota</taxon>
        <taxon>Cytophagia</taxon>
        <taxon>Cytophagales</taxon>
        <taxon>Flectobacillaceae</taxon>
        <taxon>Aquirufa</taxon>
    </lineage>
</organism>
<dbReference type="Gene3D" id="3.50.50.60">
    <property type="entry name" value="FAD/NAD(P)-binding domain"/>
    <property type="match status" value="1"/>
</dbReference>